<dbReference type="EMBL" id="BTSY01000001">
    <property type="protein sequence ID" value="GMT09416.1"/>
    <property type="molecule type" value="Genomic_DNA"/>
</dbReference>
<dbReference type="AlphaFoldDB" id="A0AAV5UZV5"/>
<reference evidence="2" key="1">
    <citation type="submission" date="2023-10" db="EMBL/GenBank/DDBJ databases">
        <title>Genome assembly of Pristionchus species.</title>
        <authorList>
            <person name="Yoshida K."/>
            <person name="Sommer R.J."/>
        </authorList>
    </citation>
    <scope>NUCLEOTIDE SEQUENCE</scope>
    <source>
        <strain evidence="2">RS5133</strain>
    </source>
</reference>
<comment type="caution">
    <text evidence="2">The sequence shown here is derived from an EMBL/GenBank/DDBJ whole genome shotgun (WGS) entry which is preliminary data.</text>
</comment>
<organism evidence="2 11">
    <name type="scientific">Pristionchus fissidentatus</name>
    <dbReference type="NCBI Taxonomy" id="1538716"/>
    <lineage>
        <taxon>Eukaryota</taxon>
        <taxon>Metazoa</taxon>
        <taxon>Ecdysozoa</taxon>
        <taxon>Nematoda</taxon>
        <taxon>Chromadorea</taxon>
        <taxon>Rhabditida</taxon>
        <taxon>Rhabditina</taxon>
        <taxon>Diplogasteromorpha</taxon>
        <taxon>Diplogasteroidea</taxon>
        <taxon>Neodiplogasteridae</taxon>
        <taxon>Pristionchus</taxon>
    </lineage>
</organism>
<dbReference type="EMBL" id="BTSY01000047">
    <property type="protein sequence ID" value="GMT37121.1"/>
    <property type="molecule type" value="Genomic_DNA"/>
</dbReference>
<evidence type="ECO:0000313" key="8">
    <source>
        <dbReference type="EMBL" id="GMT35256.1"/>
    </source>
</evidence>
<evidence type="ECO:0000313" key="3">
    <source>
        <dbReference type="EMBL" id="GMT15325.1"/>
    </source>
</evidence>
<protein>
    <submittedName>
        <fullName evidence="2">Uncharacterized protein</fullName>
    </submittedName>
</protein>
<dbReference type="EMBL" id="BTSY01000005">
    <property type="protein sequence ID" value="GMT26312.1"/>
    <property type="molecule type" value="Genomic_DNA"/>
</dbReference>
<evidence type="ECO:0000313" key="9">
    <source>
        <dbReference type="EMBL" id="GMT37121.1"/>
    </source>
</evidence>
<evidence type="ECO:0000313" key="2">
    <source>
        <dbReference type="EMBL" id="GMT11607.1"/>
    </source>
</evidence>
<evidence type="ECO:0000313" key="7">
    <source>
        <dbReference type="EMBL" id="GMT33522.1"/>
    </source>
</evidence>
<dbReference type="EMBL" id="BTSY01000001">
    <property type="protein sequence ID" value="GMT11607.1"/>
    <property type="molecule type" value="Genomic_DNA"/>
</dbReference>
<evidence type="ECO:0000313" key="6">
    <source>
        <dbReference type="EMBL" id="GMT26312.1"/>
    </source>
</evidence>
<evidence type="ECO:0000313" key="10">
    <source>
        <dbReference type="EMBL" id="GMT37303.1"/>
    </source>
</evidence>
<dbReference type="Proteomes" id="UP001432322">
    <property type="component" value="Unassembled WGS sequence"/>
</dbReference>
<sequence length="125" mass="14343">MDSLAIDFLPIKTTFKNGYNQDGKWFRLRYMDIMPHLALAKKELIPTERGLLIENPGTHVIFRVQLESVPDLRVKIRSEGGGSVKILLNRRGMNAGQLEDDNTMVFKPSRRDIRRIRGIYAATTE</sequence>
<accession>A0AAV5UZV5</accession>
<evidence type="ECO:0000313" key="1">
    <source>
        <dbReference type="EMBL" id="GMT09416.1"/>
    </source>
</evidence>
<dbReference type="EMBL" id="BTSY01000002">
    <property type="protein sequence ID" value="GMT15325.1"/>
    <property type="molecule type" value="Genomic_DNA"/>
</dbReference>
<dbReference type="EMBL" id="BTSY01000007">
    <property type="protein sequence ID" value="GMT35256.1"/>
    <property type="molecule type" value="Genomic_DNA"/>
</dbReference>
<keyword evidence="11" id="KW-1185">Reference proteome</keyword>
<proteinExistence type="predicted"/>
<gene>
    <name evidence="4" type="ORF">PFISCL1PPCAC_15844</name>
    <name evidence="5" type="ORF">PFISCL1PPCAC_17232</name>
    <name evidence="6" type="ORF">PFISCL1PPCAC_17609</name>
    <name evidence="7" type="ORF">PFISCL1PPCAC_24819</name>
    <name evidence="8" type="ORF">PFISCL1PPCAC_26553</name>
    <name evidence="9" type="ORF">PFISCL1PPCAC_28418</name>
    <name evidence="10" type="ORF">PFISCL1PPCAC_28600</name>
    <name evidence="2" type="ORF">PFISCL1PPCAC_2904</name>
    <name evidence="3" type="ORF">PFISCL1PPCAC_6622</name>
    <name evidence="1" type="ORF">PFISCL1PPCAC_713</name>
</gene>
<evidence type="ECO:0000313" key="11">
    <source>
        <dbReference type="Proteomes" id="UP001432322"/>
    </source>
</evidence>
<evidence type="ECO:0000313" key="5">
    <source>
        <dbReference type="EMBL" id="GMT25935.1"/>
    </source>
</evidence>
<evidence type="ECO:0000313" key="4">
    <source>
        <dbReference type="EMBL" id="GMT24547.1"/>
    </source>
</evidence>
<name>A0AAV5UZV5_9BILA</name>
<dbReference type="EMBL" id="BTSY01000099">
    <property type="protein sequence ID" value="GMT37303.1"/>
    <property type="molecule type" value="Genomic_DNA"/>
</dbReference>
<dbReference type="EMBL" id="BTSY01000006">
    <property type="protein sequence ID" value="GMT33522.1"/>
    <property type="molecule type" value="Genomic_DNA"/>
</dbReference>
<dbReference type="EMBL" id="BTSY01000004">
    <property type="protein sequence ID" value="GMT25935.1"/>
    <property type="molecule type" value="Genomic_DNA"/>
</dbReference>
<dbReference type="EMBL" id="BTSY01000004">
    <property type="protein sequence ID" value="GMT24547.1"/>
    <property type="molecule type" value="Genomic_DNA"/>
</dbReference>